<proteinExistence type="predicted"/>
<keyword evidence="1" id="KW-0732">Signal</keyword>
<sequence length="89" mass="9624">MKLFSAATILLANVVTASVAAQTGKDAIDIIEIYRLKIMEITFQGDALTAIRAAQEAAIKSQREANESMEKVIKAMGDEVARQQSVAQK</sequence>
<reference evidence="2" key="1">
    <citation type="submission" date="2022-07" db="EMBL/GenBank/DDBJ databases">
        <title>Phylogenomic reconstructions and comparative analyses of Kickxellomycotina fungi.</title>
        <authorList>
            <person name="Reynolds N.K."/>
            <person name="Stajich J.E."/>
            <person name="Barry K."/>
            <person name="Grigoriev I.V."/>
            <person name="Crous P."/>
            <person name="Smith M.E."/>
        </authorList>
    </citation>
    <scope>NUCLEOTIDE SEQUENCE</scope>
    <source>
        <strain evidence="2">BCRC 34297</strain>
    </source>
</reference>
<dbReference type="EMBL" id="JANBUH010000065">
    <property type="protein sequence ID" value="KAJ2755384.1"/>
    <property type="molecule type" value="Genomic_DNA"/>
</dbReference>
<feature type="signal peptide" evidence="1">
    <location>
        <begin position="1"/>
        <end position="21"/>
    </location>
</feature>
<evidence type="ECO:0000313" key="2">
    <source>
        <dbReference type="EMBL" id="KAJ2755384.1"/>
    </source>
</evidence>
<accession>A0A9W8LCK6</accession>
<evidence type="ECO:0000313" key="3">
    <source>
        <dbReference type="Proteomes" id="UP001140011"/>
    </source>
</evidence>
<evidence type="ECO:0000256" key="1">
    <source>
        <dbReference type="SAM" id="SignalP"/>
    </source>
</evidence>
<dbReference type="AlphaFoldDB" id="A0A9W8LCK6"/>
<dbReference type="Proteomes" id="UP001140011">
    <property type="component" value="Unassembled WGS sequence"/>
</dbReference>
<keyword evidence="3" id="KW-1185">Reference proteome</keyword>
<gene>
    <name evidence="2" type="ORF">GGI19_001692</name>
</gene>
<organism evidence="2 3">
    <name type="scientific">Coemansia pectinata</name>
    <dbReference type="NCBI Taxonomy" id="1052879"/>
    <lineage>
        <taxon>Eukaryota</taxon>
        <taxon>Fungi</taxon>
        <taxon>Fungi incertae sedis</taxon>
        <taxon>Zoopagomycota</taxon>
        <taxon>Kickxellomycotina</taxon>
        <taxon>Kickxellomycetes</taxon>
        <taxon>Kickxellales</taxon>
        <taxon>Kickxellaceae</taxon>
        <taxon>Coemansia</taxon>
    </lineage>
</organism>
<feature type="chain" id="PRO_5040861300" evidence="1">
    <location>
        <begin position="22"/>
        <end position="89"/>
    </location>
</feature>
<comment type="caution">
    <text evidence="2">The sequence shown here is derived from an EMBL/GenBank/DDBJ whole genome shotgun (WGS) entry which is preliminary data.</text>
</comment>
<name>A0A9W8LCK6_9FUNG</name>
<protein>
    <submittedName>
        <fullName evidence="2">Uncharacterized protein</fullName>
    </submittedName>
</protein>